<dbReference type="AlphaFoldDB" id="A0A3D8IMG9"/>
<dbReference type="OrthoDB" id="5616367at2"/>
<evidence type="ECO:0000313" key="2">
    <source>
        <dbReference type="Proteomes" id="UP000256514"/>
    </source>
</evidence>
<comment type="caution">
    <text evidence="1">The sequence shown here is derived from an EMBL/GenBank/DDBJ whole genome shotgun (WGS) entry which is preliminary data.</text>
</comment>
<evidence type="ECO:0000313" key="1">
    <source>
        <dbReference type="EMBL" id="RDU66155.1"/>
    </source>
</evidence>
<keyword evidence="2" id="KW-1185">Reference proteome</keyword>
<gene>
    <name evidence="1" type="ORF">CQA54_07755</name>
</gene>
<protein>
    <submittedName>
        <fullName evidence="1">DUF465 domain-containing protein</fullName>
    </submittedName>
</protein>
<dbReference type="Proteomes" id="UP000256514">
    <property type="component" value="Unassembled WGS sequence"/>
</dbReference>
<organism evidence="1 2">
    <name type="scientific">Helicobacter equorum</name>
    <dbReference type="NCBI Taxonomy" id="361872"/>
    <lineage>
        <taxon>Bacteria</taxon>
        <taxon>Pseudomonadati</taxon>
        <taxon>Campylobacterota</taxon>
        <taxon>Epsilonproteobacteria</taxon>
        <taxon>Campylobacterales</taxon>
        <taxon>Helicobacteraceae</taxon>
        <taxon>Helicobacter</taxon>
    </lineage>
</organism>
<sequence>MFHEYREEVTQLKTHDAHFAKIFEEHNELDDRIKRIENGEELLSDMELEVLKKQKLHLKDEAYAMILKYRKEHAK</sequence>
<dbReference type="Gene3D" id="6.10.280.50">
    <property type="match status" value="1"/>
</dbReference>
<accession>A0A3D8IMG9</accession>
<dbReference type="Pfam" id="PF04325">
    <property type="entry name" value="DUF465"/>
    <property type="match status" value="1"/>
</dbReference>
<reference evidence="1 2" key="1">
    <citation type="submission" date="2018-04" db="EMBL/GenBank/DDBJ databases">
        <title>Novel Campyloabacter and Helicobacter Species and Strains.</title>
        <authorList>
            <person name="Mannion A.J."/>
            <person name="Shen Z."/>
            <person name="Fox J.G."/>
        </authorList>
    </citation>
    <scope>NUCLEOTIDE SEQUENCE [LARGE SCALE GENOMIC DNA]</scope>
    <source>
        <strain evidence="1 2">MIT 12-6600</strain>
    </source>
</reference>
<dbReference type="InterPro" id="IPR038444">
    <property type="entry name" value="DUF465_sf"/>
</dbReference>
<dbReference type="RefSeq" id="WP_095628243.1">
    <property type="nucleotide sequence ID" value="NZ_NXLT01000008.1"/>
</dbReference>
<dbReference type="InterPro" id="IPR007420">
    <property type="entry name" value="DUF465"/>
</dbReference>
<proteinExistence type="predicted"/>
<name>A0A3D8IMG9_9HELI</name>
<dbReference type="EMBL" id="NXLT01000008">
    <property type="protein sequence ID" value="RDU66155.1"/>
    <property type="molecule type" value="Genomic_DNA"/>
</dbReference>